<evidence type="ECO:0000313" key="2">
    <source>
        <dbReference type="Proteomes" id="UP000772434"/>
    </source>
</evidence>
<evidence type="ECO:0000313" key="1">
    <source>
        <dbReference type="EMBL" id="KAF9065967.1"/>
    </source>
</evidence>
<organism evidence="1 2">
    <name type="scientific">Rhodocollybia butyracea</name>
    <dbReference type="NCBI Taxonomy" id="206335"/>
    <lineage>
        <taxon>Eukaryota</taxon>
        <taxon>Fungi</taxon>
        <taxon>Dikarya</taxon>
        <taxon>Basidiomycota</taxon>
        <taxon>Agaricomycotina</taxon>
        <taxon>Agaricomycetes</taxon>
        <taxon>Agaricomycetidae</taxon>
        <taxon>Agaricales</taxon>
        <taxon>Marasmiineae</taxon>
        <taxon>Omphalotaceae</taxon>
        <taxon>Rhodocollybia</taxon>
    </lineage>
</organism>
<proteinExistence type="predicted"/>
<accession>A0A9P5PP07</accession>
<dbReference type="EMBL" id="JADNRY010000095">
    <property type="protein sequence ID" value="KAF9065967.1"/>
    <property type="molecule type" value="Genomic_DNA"/>
</dbReference>
<name>A0A9P5PP07_9AGAR</name>
<dbReference type="Proteomes" id="UP000772434">
    <property type="component" value="Unassembled WGS sequence"/>
</dbReference>
<dbReference type="AlphaFoldDB" id="A0A9P5PP07"/>
<sequence>MLYDDIIRLICAEILDGPGDYLAIQSNLLSLGLASRMFLNPALDALWNRLESIEPLLLVLPETALVNGKKMFLRPIAPSSWVRLHFYTSRVREFCSDWELPAVHDSVYAYLCQGRPIFPKLRTLELHHHLCTSDSVTLFLTPSLRVVSWPMEEGDASSDLGPSLAVLVSKSPRLRSLTLTEYTYSGLSLSLRRLCALEYLSARCPYDLEVNFVQAIAVLPKLTNLDLTLPAGVLDYTGVESGFPSLTKIVLRGSSSDTRRFLAVARPPLQALFIDWTFDPVMDQSPGQADIAAITHLLPSFPFLRELLIDGEALLLLPTDLDELQLWSIFEPLLELKRLEYLFYQIPLPVSDQKTVRIASAFPHLKGLCLYHSAGGLSSLESLAHFARHCPDLKTLRYPIELQTANPSTMFPRTLSPHPLHTFETKGEPSVMNAPAIALGLYQIFPNLVVVGGWDVAIGGNSSWRLVNEILRNRNRHLEK</sequence>
<protein>
    <recommendedName>
        <fullName evidence="3">F-box domain-containing protein</fullName>
    </recommendedName>
</protein>
<comment type="caution">
    <text evidence="1">The sequence shown here is derived from an EMBL/GenBank/DDBJ whole genome shotgun (WGS) entry which is preliminary data.</text>
</comment>
<evidence type="ECO:0008006" key="3">
    <source>
        <dbReference type="Google" id="ProtNLM"/>
    </source>
</evidence>
<reference evidence="1" key="1">
    <citation type="submission" date="2020-11" db="EMBL/GenBank/DDBJ databases">
        <authorList>
            <consortium name="DOE Joint Genome Institute"/>
            <person name="Ahrendt S."/>
            <person name="Riley R."/>
            <person name="Andreopoulos W."/>
            <person name="Labutti K."/>
            <person name="Pangilinan J."/>
            <person name="Ruiz-Duenas F.J."/>
            <person name="Barrasa J.M."/>
            <person name="Sanchez-Garcia M."/>
            <person name="Camarero S."/>
            <person name="Miyauchi S."/>
            <person name="Serrano A."/>
            <person name="Linde D."/>
            <person name="Babiker R."/>
            <person name="Drula E."/>
            <person name="Ayuso-Fernandez I."/>
            <person name="Pacheco R."/>
            <person name="Padilla G."/>
            <person name="Ferreira P."/>
            <person name="Barriuso J."/>
            <person name="Kellner H."/>
            <person name="Castanera R."/>
            <person name="Alfaro M."/>
            <person name="Ramirez L."/>
            <person name="Pisabarro A.G."/>
            <person name="Kuo A."/>
            <person name="Tritt A."/>
            <person name="Lipzen A."/>
            <person name="He G."/>
            <person name="Yan M."/>
            <person name="Ng V."/>
            <person name="Cullen D."/>
            <person name="Martin F."/>
            <person name="Rosso M.-N."/>
            <person name="Henrissat B."/>
            <person name="Hibbett D."/>
            <person name="Martinez A.T."/>
            <person name="Grigoriev I.V."/>
        </authorList>
    </citation>
    <scope>NUCLEOTIDE SEQUENCE</scope>
    <source>
        <strain evidence="1">AH 40177</strain>
    </source>
</reference>
<dbReference type="Gene3D" id="3.80.10.10">
    <property type="entry name" value="Ribonuclease Inhibitor"/>
    <property type="match status" value="1"/>
</dbReference>
<dbReference type="OrthoDB" id="3543113at2759"/>
<dbReference type="InterPro" id="IPR032675">
    <property type="entry name" value="LRR_dom_sf"/>
</dbReference>
<gene>
    <name evidence="1" type="ORF">BDP27DRAFT_1404629</name>
</gene>
<dbReference type="SUPFAM" id="SSF52047">
    <property type="entry name" value="RNI-like"/>
    <property type="match status" value="1"/>
</dbReference>
<keyword evidence="2" id="KW-1185">Reference proteome</keyword>